<dbReference type="InterPro" id="IPR002035">
    <property type="entry name" value="VWF_A"/>
</dbReference>
<feature type="compositionally biased region" description="Basic and acidic residues" evidence="5">
    <location>
        <begin position="513"/>
        <end position="522"/>
    </location>
</feature>
<evidence type="ECO:0000256" key="5">
    <source>
        <dbReference type="SAM" id="MobiDB-lite"/>
    </source>
</evidence>
<feature type="region of interest" description="Disordered" evidence="5">
    <location>
        <begin position="513"/>
        <end position="721"/>
    </location>
</feature>
<feature type="compositionally biased region" description="Basic and acidic residues" evidence="5">
    <location>
        <begin position="602"/>
        <end position="617"/>
    </location>
</feature>
<keyword evidence="1" id="KW-1003">Cell membrane</keyword>
<dbReference type="EMBL" id="CP036263">
    <property type="protein sequence ID" value="QDS96901.1"/>
    <property type="molecule type" value="Genomic_DNA"/>
</dbReference>
<feature type="transmembrane region" description="Helical" evidence="6">
    <location>
        <begin position="54"/>
        <end position="73"/>
    </location>
</feature>
<proteinExistence type="predicted"/>
<dbReference type="Gene3D" id="3.40.50.410">
    <property type="entry name" value="von Willebrand factor, type A domain"/>
    <property type="match status" value="1"/>
</dbReference>
<dbReference type="KEGG" id="amob:HG15A2_01600"/>
<evidence type="ECO:0000313" key="8">
    <source>
        <dbReference type="EMBL" id="QDS96901.1"/>
    </source>
</evidence>
<reference evidence="8 9" key="1">
    <citation type="submission" date="2019-02" db="EMBL/GenBank/DDBJ databases">
        <title>Deep-cultivation of Planctomycetes and their phenomic and genomic characterization uncovers novel biology.</title>
        <authorList>
            <person name="Wiegand S."/>
            <person name="Jogler M."/>
            <person name="Boedeker C."/>
            <person name="Pinto D."/>
            <person name="Vollmers J."/>
            <person name="Rivas-Marin E."/>
            <person name="Kohn T."/>
            <person name="Peeters S.H."/>
            <person name="Heuer A."/>
            <person name="Rast P."/>
            <person name="Oberbeckmann S."/>
            <person name="Bunk B."/>
            <person name="Jeske O."/>
            <person name="Meyerdierks A."/>
            <person name="Storesund J.E."/>
            <person name="Kallscheuer N."/>
            <person name="Luecker S."/>
            <person name="Lage O.M."/>
            <person name="Pohl T."/>
            <person name="Merkel B.J."/>
            <person name="Hornburger P."/>
            <person name="Mueller R.-W."/>
            <person name="Bruemmer F."/>
            <person name="Labrenz M."/>
            <person name="Spormann A.M."/>
            <person name="Op den Camp H."/>
            <person name="Overmann J."/>
            <person name="Amann R."/>
            <person name="Jetten M.S.M."/>
            <person name="Mascher T."/>
            <person name="Medema M.H."/>
            <person name="Devos D.P."/>
            <person name="Kaster A.-K."/>
            <person name="Ovreas L."/>
            <person name="Rohde M."/>
            <person name="Galperin M.Y."/>
            <person name="Jogler C."/>
        </authorList>
    </citation>
    <scope>NUCLEOTIDE SEQUENCE [LARGE SCALE GENOMIC DNA]</scope>
    <source>
        <strain evidence="8 9">HG15A2</strain>
    </source>
</reference>
<feature type="compositionally biased region" description="Low complexity" evidence="5">
    <location>
        <begin position="566"/>
        <end position="586"/>
    </location>
</feature>
<feature type="domain" description="VWFA" evidence="7">
    <location>
        <begin position="90"/>
        <end position="265"/>
    </location>
</feature>
<feature type="compositionally biased region" description="Basic and acidic residues" evidence="5">
    <location>
        <begin position="690"/>
        <end position="700"/>
    </location>
</feature>
<dbReference type="SUPFAM" id="SSF53300">
    <property type="entry name" value="vWA-like"/>
    <property type="match status" value="1"/>
</dbReference>
<dbReference type="AlphaFoldDB" id="A0A517MPU4"/>
<feature type="compositionally biased region" description="Acidic residues" evidence="5">
    <location>
        <begin position="531"/>
        <end position="545"/>
    </location>
</feature>
<feature type="compositionally biased region" description="Low complexity" evidence="5">
    <location>
        <begin position="662"/>
        <end position="682"/>
    </location>
</feature>
<feature type="compositionally biased region" description="Acidic residues" evidence="5">
    <location>
        <begin position="590"/>
        <end position="601"/>
    </location>
</feature>
<dbReference type="InterPro" id="IPR050768">
    <property type="entry name" value="UPF0353/GerABKA_families"/>
</dbReference>
<evidence type="ECO:0000256" key="2">
    <source>
        <dbReference type="ARBA" id="ARBA00022692"/>
    </source>
</evidence>
<dbReference type="InterPro" id="IPR011990">
    <property type="entry name" value="TPR-like_helical_dom_sf"/>
</dbReference>
<sequence length="771" mass="83378">MHFGNLSNLNYLWLIAVVVVVVGSAIVAQRRAMGRFATENRLSAFVSKRSVRRRWIQTVLSLGALVALVGALVDVRWGKSWHEVPQKGIEVVFALDVSRSMLAEDVVPNRLGRAKQQIKDMVDELSGDRVGLVVFAGDAKRKIPLTTHYDDFKRSLDAVGPQDIRHGGSSLGDAIQVAADSFLAKTADHKAIVLFTDGEDHESEPVEVAESAFENEGVRIFTVGLGDASQGARVPTANSGRGQGYLEYGGEQVWSKLDGSVLKSIALATDGAYVPAGTKQVDMAQVYRDYVAQVEQQDFETARINAYMPRYQWFVAVALLLTVLKVLVTDSKRETTATSNTLPLSNGSRAVLKSAAAIGFLSLSLGAASPSFANETNAYALAAEANQSIDAGNFEQAADRYSHAVTSAPDRAELKYNQAVALYRAGDLNGARQLFAAAAGSDRGLEAKARFNLANCDYSEALQVATQDRQLATEKARSAISHYRDALVANPSDADARANIELAGLLLRQLQEQEKQEKEQQQEQKQQNSEQESEQSQDSQGEESDQQQGESGSKDSQNPPEEPEGGESSSGESSEPQSQDTSSPKPSEGEPSETETDESSADETKTGDTGEQEKESESSDSEDSNASGQEDASQQQQASGGAHNEQSNEDNQAREQSETQNSQDPQSSQDSQSPTASQPPQAENSSGSPGKEDPMDEQHDGSVPQSIQGKLDEAPQATDRAEAAALIDSGKPMTRQEAMKMLQSVRDRDLMRRLQKQQRAARQYVPGAKDW</sequence>
<dbReference type="PANTHER" id="PTHR22550:SF5">
    <property type="entry name" value="LEUCINE ZIPPER PROTEIN 4"/>
    <property type="match status" value="1"/>
</dbReference>
<keyword evidence="2 6" id="KW-0812">Transmembrane</keyword>
<dbReference type="PANTHER" id="PTHR22550">
    <property type="entry name" value="SPORE GERMINATION PROTEIN"/>
    <property type="match status" value="1"/>
</dbReference>
<keyword evidence="3 6" id="KW-1133">Transmembrane helix</keyword>
<evidence type="ECO:0000256" key="3">
    <source>
        <dbReference type="ARBA" id="ARBA00022989"/>
    </source>
</evidence>
<dbReference type="Gene3D" id="1.25.40.10">
    <property type="entry name" value="Tetratricopeptide repeat domain"/>
    <property type="match status" value="1"/>
</dbReference>
<accession>A0A517MPU4</accession>
<evidence type="ECO:0000256" key="4">
    <source>
        <dbReference type="ARBA" id="ARBA00023136"/>
    </source>
</evidence>
<gene>
    <name evidence="8" type="ORF">HG15A2_01600</name>
</gene>
<feature type="transmembrane region" description="Helical" evidence="6">
    <location>
        <begin position="12"/>
        <end position="33"/>
    </location>
</feature>
<feature type="compositionally biased region" description="Low complexity" evidence="5">
    <location>
        <begin position="624"/>
        <end position="642"/>
    </location>
</feature>
<dbReference type="Proteomes" id="UP000319852">
    <property type="component" value="Chromosome"/>
</dbReference>
<evidence type="ECO:0000313" key="9">
    <source>
        <dbReference type="Proteomes" id="UP000319852"/>
    </source>
</evidence>
<keyword evidence="4 6" id="KW-0472">Membrane</keyword>
<evidence type="ECO:0000259" key="7">
    <source>
        <dbReference type="PROSITE" id="PS50234"/>
    </source>
</evidence>
<evidence type="ECO:0000256" key="1">
    <source>
        <dbReference type="ARBA" id="ARBA00022475"/>
    </source>
</evidence>
<organism evidence="8 9">
    <name type="scientific">Adhaeretor mobilis</name>
    <dbReference type="NCBI Taxonomy" id="1930276"/>
    <lineage>
        <taxon>Bacteria</taxon>
        <taxon>Pseudomonadati</taxon>
        <taxon>Planctomycetota</taxon>
        <taxon>Planctomycetia</taxon>
        <taxon>Pirellulales</taxon>
        <taxon>Lacipirellulaceae</taxon>
        <taxon>Adhaeretor</taxon>
    </lineage>
</organism>
<dbReference type="SUPFAM" id="SSF48452">
    <property type="entry name" value="TPR-like"/>
    <property type="match status" value="1"/>
</dbReference>
<keyword evidence="9" id="KW-1185">Reference proteome</keyword>
<protein>
    <submittedName>
        <fullName evidence="8">von Willebrand factor type A domain protein</fullName>
    </submittedName>
</protein>
<dbReference type="Pfam" id="PF13519">
    <property type="entry name" value="VWA_2"/>
    <property type="match status" value="1"/>
</dbReference>
<name>A0A517MPU4_9BACT</name>
<dbReference type="PROSITE" id="PS50234">
    <property type="entry name" value="VWFA"/>
    <property type="match status" value="1"/>
</dbReference>
<evidence type="ECO:0000256" key="6">
    <source>
        <dbReference type="SAM" id="Phobius"/>
    </source>
</evidence>
<dbReference type="SMART" id="SM00327">
    <property type="entry name" value="VWA"/>
    <property type="match status" value="1"/>
</dbReference>
<feature type="compositionally biased region" description="Low complexity" evidence="5">
    <location>
        <begin position="546"/>
        <end position="559"/>
    </location>
</feature>
<dbReference type="InterPro" id="IPR036465">
    <property type="entry name" value="vWFA_dom_sf"/>
</dbReference>